<dbReference type="SUPFAM" id="SSF52540">
    <property type="entry name" value="P-loop containing nucleoside triphosphate hydrolases"/>
    <property type="match status" value="1"/>
</dbReference>
<dbReference type="PROSITE" id="PS50929">
    <property type="entry name" value="ABC_TM1F"/>
    <property type="match status" value="1"/>
</dbReference>
<comment type="subcellular location">
    <subcellularLocation>
        <location evidence="1">Cell membrane</location>
        <topology evidence="1">Multi-pass membrane protein</topology>
    </subcellularLocation>
</comment>
<feature type="transmembrane region" description="Helical" evidence="7">
    <location>
        <begin position="20"/>
        <end position="49"/>
    </location>
</feature>
<evidence type="ECO:0000256" key="1">
    <source>
        <dbReference type="ARBA" id="ARBA00004651"/>
    </source>
</evidence>
<proteinExistence type="predicted"/>
<keyword evidence="5 7" id="KW-1133">Transmembrane helix</keyword>
<protein>
    <submittedName>
        <fullName evidence="10">ATP-binding cassette domain-containing protein</fullName>
    </submittedName>
</protein>
<dbReference type="Gene3D" id="3.40.50.300">
    <property type="entry name" value="P-loop containing nucleotide triphosphate hydrolases"/>
    <property type="match status" value="1"/>
</dbReference>
<evidence type="ECO:0000256" key="5">
    <source>
        <dbReference type="ARBA" id="ARBA00022989"/>
    </source>
</evidence>
<reference evidence="10 11" key="1">
    <citation type="journal article" date="2011" name="Int. J. Syst. Evol. Microbiol.">
        <title>Zhongshania antarctica gen. nov., sp. nov. and Zhongshania guokunii sp. nov., gammaproteobacteria respectively isolated from coastal attached (fast) ice and surface seawater of the Antarctic.</title>
        <authorList>
            <person name="Li H.J."/>
            <person name="Zhang X.Y."/>
            <person name="Chen C.X."/>
            <person name="Zhang Y.J."/>
            <person name="Gao Z.M."/>
            <person name="Yu Y."/>
            <person name="Chen X.L."/>
            <person name="Chen B."/>
            <person name="Zhang Y.Z."/>
        </authorList>
    </citation>
    <scope>NUCLEOTIDE SEQUENCE [LARGE SCALE GENOMIC DNA]</scope>
    <source>
        <strain evidence="10 11">R06B22</strain>
    </source>
</reference>
<dbReference type="InterPro" id="IPR036640">
    <property type="entry name" value="ABC1_TM_sf"/>
</dbReference>
<evidence type="ECO:0000256" key="7">
    <source>
        <dbReference type="SAM" id="Phobius"/>
    </source>
</evidence>
<gene>
    <name evidence="10" type="ORF">AB4875_05900</name>
</gene>
<dbReference type="Gene3D" id="1.20.1560.10">
    <property type="entry name" value="ABC transporter type 1, transmembrane domain"/>
    <property type="match status" value="1"/>
</dbReference>
<feature type="transmembrane region" description="Helical" evidence="7">
    <location>
        <begin position="156"/>
        <end position="175"/>
    </location>
</feature>
<dbReference type="SUPFAM" id="SSF90123">
    <property type="entry name" value="ABC transporter transmembrane region"/>
    <property type="match status" value="1"/>
</dbReference>
<feature type="transmembrane region" description="Helical" evidence="7">
    <location>
        <begin position="267"/>
        <end position="284"/>
    </location>
</feature>
<feature type="transmembrane region" description="Helical" evidence="7">
    <location>
        <begin position="181"/>
        <end position="198"/>
    </location>
</feature>
<evidence type="ECO:0000256" key="6">
    <source>
        <dbReference type="ARBA" id="ARBA00023136"/>
    </source>
</evidence>
<keyword evidence="3" id="KW-0547">Nucleotide-binding</keyword>
<evidence type="ECO:0000313" key="11">
    <source>
        <dbReference type="Proteomes" id="UP001557484"/>
    </source>
</evidence>
<feature type="transmembrane region" description="Helical" evidence="7">
    <location>
        <begin position="74"/>
        <end position="99"/>
    </location>
</feature>
<evidence type="ECO:0000256" key="2">
    <source>
        <dbReference type="ARBA" id="ARBA00022692"/>
    </source>
</evidence>
<evidence type="ECO:0000259" key="8">
    <source>
        <dbReference type="PROSITE" id="PS50893"/>
    </source>
</evidence>
<dbReference type="Proteomes" id="UP001557484">
    <property type="component" value="Unassembled WGS sequence"/>
</dbReference>
<dbReference type="Pfam" id="PF00005">
    <property type="entry name" value="ABC_tran"/>
    <property type="match status" value="1"/>
</dbReference>
<dbReference type="SMART" id="SM00382">
    <property type="entry name" value="AAA"/>
    <property type="match status" value="1"/>
</dbReference>
<dbReference type="PANTHER" id="PTHR43394">
    <property type="entry name" value="ATP-DEPENDENT PERMEASE MDL1, MITOCHONDRIAL"/>
    <property type="match status" value="1"/>
</dbReference>
<dbReference type="InterPro" id="IPR039421">
    <property type="entry name" value="Type_1_exporter"/>
</dbReference>
<accession>A0ABV3TTS4</accession>
<keyword evidence="2 7" id="KW-0812">Transmembrane</keyword>
<dbReference type="EMBL" id="JBFRYB010000001">
    <property type="protein sequence ID" value="MEX1665011.1"/>
    <property type="molecule type" value="Genomic_DNA"/>
</dbReference>
<dbReference type="InterPro" id="IPR003439">
    <property type="entry name" value="ABC_transporter-like_ATP-bd"/>
</dbReference>
<keyword evidence="11" id="KW-1185">Reference proteome</keyword>
<comment type="caution">
    <text evidence="10">The sequence shown here is derived from an EMBL/GenBank/DDBJ whole genome shotgun (WGS) entry which is preliminary data.</text>
</comment>
<dbReference type="RefSeq" id="WP_368375122.1">
    <property type="nucleotide sequence ID" value="NZ_JBFRYB010000001.1"/>
</dbReference>
<name>A0ABV3TTS4_9GAMM</name>
<evidence type="ECO:0000256" key="4">
    <source>
        <dbReference type="ARBA" id="ARBA00022840"/>
    </source>
</evidence>
<dbReference type="GO" id="GO:0005524">
    <property type="term" value="F:ATP binding"/>
    <property type="evidence" value="ECO:0007669"/>
    <property type="project" value="UniProtKB-KW"/>
</dbReference>
<dbReference type="Pfam" id="PF00664">
    <property type="entry name" value="ABC_membrane"/>
    <property type="match status" value="1"/>
</dbReference>
<dbReference type="InterPro" id="IPR003593">
    <property type="entry name" value="AAA+_ATPase"/>
</dbReference>
<feature type="domain" description="ABC transporter" evidence="8">
    <location>
        <begin position="357"/>
        <end position="567"/>
    </location>
</feature>
<feature type="domain" description="ABC transmembrane type-1" evidence="9">
    <location>
        <begin position="21"/>
        <end position="323"/>
    </location>
</feature>
<keyword evidence="4 10" id="KW-0067">ATP-binding</keyword>
<dbReference type="PROSITE" id="PS50893">
    <property type="entry name" value="ABC_TRANSPORTER_2"/>
    <property type="match status" value="1"/>
</dbReference>
<dbReference type="PANTHER" id="PTHR43394:SF1">
    <property type="entry name" value="ATP-BINDING CASSETTE SUB-FAMILY B MEMBER 10, MITOCHONDRIAL"/>
    <property type="match status" value="1"/>
</dbReference>
<organism evidence="10 11">
    <name type="scientific">Zhongshania arctica</name>
    <dbReference type="NCBI Taxonomy" id="3238302"/>
    <lineage>
        <taxon>Bacteria</taxon>
        <taxon>Pseudomonadati</taxon>
        <taxon>Pseudomonadota</taxon>
        <taxon>Gammaproteobacteria</taxon>
        <taxon>Cellvibrionales</taxon>
        <taxon>Spongiibacteraceae</taxon>
        <taxon>Zhongshania</taxon>
    </lineage>
</organism>
<sequence length="573" mass="63599">MFSAIKAAFALLTPKQKREYWLVAVMLSFTSIADLVGIAAVIPAISALIDFQGAVEKGYLRKLFLLLGEPEKGAFLATVTIGAIGFIWGAAILTTLGIFGRQRFIRRLSADISARSFNYYMSQSIEPFYNRPGSEFLRNVNGISERVATGIIDSSFVIISRVAQLLVIAALLMVFNVRVTIAIFLIIGIAYFIVYSLIKRKLKRMSSENFESQKRLNQMIIGSYADYRNILIDGRLISYIRHFKDIKSRVSKKTADIEILGTVPRNFIEILGMTLLLLAAYYLGQSAENSQQLLTTISLFAIAAYKILPSSQQIYHAISKITGAAVVFERVRSDWKSLFVEAPITTSIHTTCAYRKLELQNLQYAHRGDEWVFHKLSASLELKGVVRITGPSGAGKTTLIELLAGLRKPQAGVISVDDKNLRDIPQSQWWASIAYVNQNGYLLEGTVLENVVASPEAVDISLYNRIRLICDLDSLPEDSVTEGATNLSGGQKCRVLIARALYKKSQLLFLDETLSPLDVESAKAILAGIQDEFPDCCIFVISHRSEELGDKYQELSLMQECASKVLVTGADEK</sequence>
<keyword evidence="6 7" id="KW-0472">Membrane</keyword>
<evidence type="ECO:0000259" key="9">
    <source>
        <dbReference type="PROSITE" id="PS50929"/>
    </source>
</evidence>
<evidence type="ECO:0000256" key="3">
    <source>
        <dbReference type="ARBA" id="ARBA00022741"/>
    </source>
</evidence>
<evidence type="ECO:0000313" key="10">
    <source>
        <dbReference type="EMBL" id="MEX1665011.1"/>
    </source>
</evidence>
<dbReference type="InterPro" id="IPR027417">
    <property type="entry name" value="P-loop_NTPase"/>
</dbReference>
<dbReference type="CDD" id="cd03228">
    <property type="entry name" value="ABCC_MRP_Like"/>
    <property type="match status" value="1"/>
</dbReference>
<dbReference type="InterPro" id="IPR011527">
    <property type="entry name" value="ABC1_TM_dom"/>
</dbReference>